<evidence type="ECO:0000313" key="2">
    <source>
        <dbReference type="EMBL" id="CAG7598443.1"/>
    </source>
</evidence>
<dbReference type="CDD" id="cd03467">
    <property type="entry name" value="Rieske"/>
    <property type="match status" value="1"/>
</dbReference>
<organism evidence="2 3">
    <name type="scientific">Paenibacillus solanacearum</name>
    <dbReference type="NCBI Taxonomy" id="2048548"/>
    <lineage>
        <taxon>Bacteria</taxon>
        <taxon>Bacillati</taxon>
        <taxon>Bacillota</taxon>
        <taxon>Bacilli</taxon>
        <taxon>Bacillales</taxon>
        <taxon>Paenibacillaceae</taxon>
        <taxon>Paenibacillus</taxon>
    </lineage>
</organism>
<dbReference type="EMBL" id="CAJVAS010000001">
    <property type="protein sequence ID" value="CAG7598443.1"/>
    <property type="molecule type" value="Genomic_DNA"/>
</dbReference>
<reference evidence="2" key="1">
    <citation type="submission" date="2021-06" db="EMBL/GenBank/DDBJ databases">
        <authorList>
            <person name="Criscuolo A."/>
        </authorList>
    </citation>
    <scope>NUCLEOTIDE SEQUENCE</scope>
    <source>
        <strain evidence="2">CIP111600</strain>
    </source>
</reference>
<dbReference type="GO" id="GO:0051537">
    <property type="term" value="F:2 iron, 2 sulfur cluster binding"/>
    <property type="evidence" value="ECO:0007669"/>
    <property type="project" value="InterPro"/>
</dbReference>
<dbReference type="RefSeq" id="WP_246627242.1">
    <property type="nucleotide sequence ID" value="NZ_CAJVAS010000001.1"/>
</dbReference>
<dbReference type="Pfam" id="PF00355">
    <property type="entry name" value="Rieske"/>
    <property type="match status" value="1"/>
</dbReference>
<comment type="caution">
    <text evidence="2">The sequence shown here is derived from an EMBL/GenBank/DDBJ whole genome shotgun (WGS) entry which is preliminary data.</text>
</comment>
<evidence type="ECO:0000259" key="1">
    <source>
        <dbReference type="PROSITE" id="PS51296"/>
    </source>
</evidence>
<gene>
    <name evidence="2" type="ORF">PAESOLCIP111_00226</name>
</gene>
<keyword evidence="3" id="KW-1185">Reference proteome</keyword>
<protein>
    <recommendedName>
        <fullName evidence="1">Rieske domain-containing protein</fullName>
    </recommendedName>
</protein>
<feature type="domain" description="Rieske" evidence="1">
    <location>
        <begin position="9"/>
        <end position="119"/>
    </location>
</feature>
<accession>A0A916JS06</accession>
<name>A0A916JS06_9BACL</name>
<proteinExistence type="predicted"/>
<dbReference type="Proteomes" id="UP000693672">
    <property type="component" value="Unassembled WGS sequence"/>
</dbReference>
<dbReference type="PANTHER" id="PTHR21496:SF23">
    <property type="entry name" value="3-PHENYLPROPIONATE_CINNAMIC ACID DIOXYGENASE FERREDOXIN SUBUNIT"/>
    <property type="match status" value="1"/>
</dbReference>
<dbReference type="PANTHER" id="PTHR21496">
    <property type="entry name" value="FERREDOXIN-RELATED"/>
    <property type="match status" value="1"/>
</dbReference>
<sequence length="123" mass="13928">MTTSAKKKYYAAQASDVVRTGSKLVEIRGIEIGIYYVNGAYYAWRNACPHAAAPVCKGKVCGTKLPSDVYQYEFGKDKEVLRCPWHGWEFDLLTGKHLSDEQVKLRGYEVQVEGEEIYVLLTE</sequence>
<dbReference type="AlphaFoldDB" id="A0A916JS06"/>
<dbReference type="PROSITE" id="PS51296">
    <property type="entry name" value="RIESKE"/>
    <property type="match status" value="1"/>
</dbReference>
<evidence type="ECO:0000313" key="3">
    <source>
        <dbReference type="Proteomes" id="UP000693672"/>
    </source>
</evidence>
<dbReference type="InterPro" id="IPR017941">
    <property type="entry name" value="Rieske_2Fe-2S"/>
</dbReference>